<gene>
    <name evidence="4" type="ORF">FHE65_15295</name>
    <name evidence="3" type="ORF">FHE65_35150</name>
</gene>
<comment type="function">
    <text evidence="2">NDH-1 shuttles electrons from NADH, via FMN and iron-sulfur (Fe-S) centers, to quinones in the respiratory chain. Couples the redox reaction to proton translocation (for every two electrons transferred, four hydrogen ions are translocated across the cytoplasmic membrane), and thus conserves the redox energy in a proton gradient.</text>
</comment>
<dbReference type="GO" id="GO:0005886">
    <property type="term" value="C:plasma membrane"/>
    <property type="evidence" value="ECO:0007669"/>
    <property type="project" value="UniProtKB-SubCell"/>
</dbReference>
<dbReference type="EC" id="7.1.1.-" evidence="2"/>
<feature type="transmembrane region" description="Helical" evidence="2">
    <location>
        <begin position="6"/>
        <end position="24"/>
    </location>
</feature>
<feature type="transmembrane region" description="Helical" evidence="2">
    <location>
        <begin position="140"/>
        <end position="161"/>
    </location>
</feature>
<evidence type="ECO:0000313" key="3">
    <source>
        <dbReference type="EMBL" id="TNC24754.1"/>
    </source>
</evidence>
<dbReference type="OrthoDB" id="5244096at2"/>
<keyword evidence="2" id="KW-1133">Transmembrane helix</keyword>
<dbReference type="Pfam" id="PF00499">
    <property type="entry name" value="Oxidored_q3"/>
    <property type="match status" value="1"/>
</dbReference>
<comment type="similarity">
    <text evidence="1 2">Belongs to the complex I subunit 6 family.</text>
</comment>
<keyword evidence="2" id="KW-0472">Membrane</keyword>
<dbReference type="EMBL" id="VDFR01000069">
    <property type="protein sequence ID" value="TNC45181.1"/>
    <property type="molecule type" value="Genomic_DNA"/>
</dbReference>
<accession>A0A5C4M1F6</accession>
<keyword evidence="2" id="KW-0812">Transmembrane</keyword>
<dbReference type="InterPro" id="IPR042106">
    <property type="entry name" value="Nuo/plastoQ_OxRdtase_6_NuoJ"/>
</dbReference>
<dbReference type="GO" id="GO:0008137">
    <property type="term" value="F:NADH dehydrogenase (ubiquinone) activity"/>
    <property type="evidence" value="ECO:0007669"/>
    <property type="project" value="UniProtKB-UniRule"/>
</dbReference>
<protein>
    <recommendedName>
        <fullName evidence="2">NADH-quinone oxidoreductase subunit J</fullName>
        <ecNumber evidence="2">7.1.1.-</ecNumber>
    </recommendedName>
</protein>
<dbReference type="PANTHER" id="PTHR33269">
    <property type="entry name" value="NADH-UBIQUINONE OXIDOREDUCTASE CHAIN 6"/>
    <property type="match status" value="1"/>
</dbReference>
<dbReference type="EMBL" id="VDFR01000257">
    <property type="protein sequence ID" value="TNC24754.1"/>
    <property type="molecule type" value="Genomic_DNA"/>
</dbReference>
<evidence type="ECO:0000256" key="1">
    <source>
        <dbReference type="ARBA" id="ARBA00005698"/>
    </source>
</evidence>
<dbReference type="GO" id="GO:0048038">
    <property type="term" value="F:quinone binding"/>
    <property type="evidence" value="ECO:0007669"/>
    <property type="project" value="UniProtKB-UniRule"/>
</dbReference>
<organism evidence="3 5">
    <name type="scientific">Mumia zhuanghuii</name>
    <dbReference type="NCBI Taxonomy" id="2585211"/>
    <lineage>
        <taxon>Bacteria</taxon>
        <taxon>Bacillati</taxon>
        <taxon>Actinomycetota</taxon>
        <taxon>Actinomycetes</taxon>
        <taxon>Propionibacteriales</taxon>
        <taxon>Nocardioidaceae</taxon>
        <taxon>Mumia</taxon>
    </lineage>
</organism>
<dbReference type="AlphaFoldDB" id="A0A5C4M1F6"/>
<comment type="caution">
    <text evidence="3">The sequence shown here is derived from an EMBL/GenBank/DDBJ whole genome shotgun (WGS) entry which is preliminary data.</text>
</comment>
<dbReference type="RefSeq" id="WP_139088546.1">
    <property type="nucleotide sequence ID" value="NZ_VDFR01000069.1"/>
</dbReference>
<comment type="subcellular location">
    <subcellularLocation>
        <location evidence="2">Cell membrane</location>
        <topology evidence="2">Multi-pass membrane protein</topology>
    </subcellularLocation>
</comment>
<evidence type="ECO:0000313" key="5">
    <source>
        <dbReference type="Proteomes" id="UP000306740"/>
    </source>
</evidence>
<evidence type="ECO:0000313" key="4">
    <source>
        <dbReference type="EMBL" id="TNC45181.1"/>
    </source>
</evidence>
<comment type="catalytic activity">
    <reaction evidence="2">
        <text>a quinone + NADH + 5 H(+)(in) = a quinol + NAD(+) + 4 H(+)(out)</text>
        <dbReference type="Rhea" id="RHEA:57888"/>
        <dbReference type="ChEBI" id="CHEBI:15378"/>
        <dbReference type="ChEBI" id="CHEBI:24646"/>
        <dbReference type="ChEBI" id="CHEBI:57540"/>
        <dbReference type="ChEBI" id="CHEBI:57945"/>
        <dbReference type="ChEBI" id="CHEBI:132124"/>
    </reaction>
</comment>
<evidence type="ECO:0000256" key="2">
    <source>
        <dbReference type="RuleBase" id="RU004429"/>
    </source>
</evidence>
<feature type="transmembrane region" description="Helical" evidence="2">
    <location>
        <begin position="55"/>
        <end position="74"/>
    </location>
</feature>
<feature type="transmembrane region" description="Helical" evidence="2">
    <location>
        <begin position="94"/>
        <end position="114"/>
    </location>
</feature>
<dbReference type="InterPro" id="IPR001457">
    <property type="entry name" value="NADH_UbQ/plastoQ_OxRdtase_su6"/>
</dbReference>
<name>A0A5C4M1F6_9ACTN</name>
<proteinExistence type="inferred from homology"/>
<sequence length="167" mass="17214">MTAVTVVFASLGLVTLVSAYLVVTSDQIVHAALWLVLTLGGLAALFVLLAAELVAWVQVLVYVGSVVVLLLFALMLTRAPTGSGSATATANQPLAGVVAAATTVALGAVMWAGFGGEVIDEDAIRVGTAERLGDAIFRTWVLPFEVLSVVLLAALIGAIVLTRRGER</sequence>
<dbReference type="Gene3D" id="1.20.120.1200">
    <property type="entry name" value="NADH-ubiquinone/plastoquinone oxidoreductase chain 6, subunit NuoJ"/>
    <property type="match status" value="1"/>
</dbReference>
<dbReference type="Proteomes" id="UP000306740">
    <property type="component" value="Unassembled WGS sequence"/>
</dbReference>
<keyword evidence="2" id="KW-0520">NAD</keyword>
<keyword evidence="2" id="KW-0874">Quinone</keyword>
<dbReference type="PANTHER" id="PTHR33269:SF17">
    <property type="entry name" value="NADH-UBIQUINONE OXIDOREDUCTASE CHAIN 6"/>
    <property type="match status" value="1"/>
</dbReference>
<feature type="transmembrane region" description="Helical" evidence="2">
    <location>
        <begin position="31"/>
        <end position="49"/>
    </location>
</feature>
<keyword evidence="2" id="KW-1003">Cell membrane</keyword>
<reference evidence="3 5" key="1">
    <citation type="submission" date="2019-05" db="EMBL/GenBank/DDBJ databases">
        <title>Mumia sp. nov., isolated from the intestinal contents of plateau pika (Ochotona curzoniae) in the Qinghai-Tibet plateau of China.</title>
        <authorList>
            <person name="Tian Z."/>
        </authorList>
    </citation>
    <scope>NUCLEOTIDE SEQUENCE [LARGE SCALE GENOMIC DNA]</scope>
    <source>
        <strain evidence="5">527</strain>
        <strain evidence="3">Z527</strain>
    </source>
</reference>